<reference evidence="4 5" key="1">
    <citation type="journal article" date="2010" name="Nature">
        <title>The Ectocarpus genome and the independent evolution of multicellularity in brown algae.</title>
        <authorList>
            <person name="Cock J.M."/>
            <person name="Sterck L."/>
            <person name="Rouze P."/>
            <person name="Scornet D."/>
            <person name="Allen A.E."/>
            <person name="Amoutzias G."/>
            <person name="Anthouard V."/>
            <person name="Artiguenave F."/>
            <person name="Aury J.M."/>
            <person name="Badger J.H."/>
            <person name="Beszteri B."/>
            <person name="Billiau K."/>
            <person name="Bonnet E."/>
            <person name="Bothwell J.H."/>
            <person name="Bowler C."/>
            <person name="Boyen C."/>
            <person name="Brownlee C."/>
            <person name="Carrano C.J."/>
            <person name="Charrier B."/>
            <person name="Cho G.Y."/>
            <person name="Coelho S.M."/>
            <person name="Collen J."/>
            <person name="Corre E."/>
            <person name="Da Silva C."/>
            <person name="Delage L."/>
            <person name="Delaroque N."/>
            <person name="Dittami S.M."/>
            <person name="Doulbeau S."/>
            <person name="Elias M."/>
            <person name="Farnham G."/>
            <person name="Gachon C.M."/>
            <person name="Gschloessl B."/>
            <person name="Heesch S."/>
            <person name="Jabbari K."/>
            <person name="Jubin C."/>
            <person name="Kawai H."/>
            <person name="Kimura K."/>
            <person name="Kloareg B."/>
            <person name="Kupper F.C."/>
            <person name="Lang D."/>
            <person name="Le Bail A."/>
            <person name="Leblanc C."/>
            <person name="Lerouge P."/>
            <person name="Lohr M."/>
            <person name="Lopez P.J."/>
            <person name="Martens C."/>
            <person name="Maumus F."/>
            <person name="Michel G."/>
            <person name="Miranda-Saavedra D."/>
            <person name="Morales J."/>
            <person name="Moreau H."/>
            <person name="Motomura T."/>
            <person name="Nagasato C."/>
            <person name="Napoli C.A."/>
            <person name="Nelson D.R."/>
            <person name="Nyvall-Collen P."/>
            <person name="Peters A.F."/>
            <person name="Pommier C."/>
            <person name="Potin P."/>
            <person name="Poulain J."/>
            <person name="Quesneville H."/>
            <person name="Read B."/>
            <person name="Rensing S.A."/>
            <person name="Ritter A."/>
            <person name="Rousvoal S."/>
            <person name="Samanta M."/>
            <person name="Samson G."/>
            <person name="Schroeder D.C."/>
            <person name="Segurens B."/>
            <person name="Strittmatter M."/>
            <person name="Tonon T."/>
            <person name="Tregear J.W."/>
            <person name="Valentin K."/>
            <person name="von Dassow P."/>
            <person name="Yamagishi T."/>
            <person name="Van de Peer Y."/>
            <person name="Wincker P."/>
        </authorList>
    </citation>
    <scope>NUCLEOTIDE SEQUENCE [LARGE SCALE GENOMIC DNA]</scope>
    <source>
        <strain evidence="5">Ec32 / CCAP1310/4</strain>
    </source>
</reference>
<gene>
    <name evidence="4" type="ORF">Esi_0372_0020</name>
</gene>
<dbReference type="InParanoid" id="D8LLU2"/>
<dbReference type="InterPro" id="IPR052229">
    <property type="entry name" value="Collagen-VI/PIF"/>
</dbReference>
<dbReference type="PANTHER" id="PTHR22588">
    <property type="entry name" value="VWFA DOMAIN-CONTAINING PROTEIN"/>
    <property type="match status" value="1"/>
</dbReference>
<dbReference type="SMART" id="SM00327">
    <property type="entry name" value="VWA"/>
    <property type="match status" value="1"/>
</dbReference>
<organism evidence="4 5">
    <name type="scientific">Ectocarpus siliculosus</name>
    <name type="common">Brown alga</name>
    <name type="synonym">Conferva siliculosa</name>
    <dbReference type="NCBI Taxonomy" id="2880"/>
    <lineage>
        <taxon>Eukaryota</taxon>
        <taxon>Sar</taxon>
        <taxon>Stramenopiles</taxon>
        <taxon>Ochrophyta</taxon>
        <taxon>PX clade</taxon>
        <taxon>Phaeophyceae</taxon>
        <taxon>Ectocarpales</taxon>
        <taxon>Ectocarpaceae</taxon>
        <taxon>Ectocarpus</taxon>
    </lineage>
</organism>
<evidence type="ECO:0000313" key="4">
    <source>
        <dbReference type="EMBL" id="CBN76178.1"/>
    </source>
</evidence>
<dbReference type="CDD" id="cd00198">
    <property type="entry name" value="vWFA"/>
    <property type="match status" value="1"/>
</dbReference>
<name>D8LLU2_ECTSI</name>
<dbReference type="OrthoDB" id="6022609at2759"/>
<dbReference type="EMBL" id="FN648567">
    <property type="protein sequence ID" value="CBN76178.1"/>
    <property type="molecule type" value="Genomic_DNA"/>
</dbReference>
<keyword evidence="5" id="KW-1185">Reference proteome</keyword>
<feature type="signal peptide" evidence="2">
    <location>
        <begin position="1"/>
        <end position="21"/>
    </location>
</feature>
<dbReference type="PANTHER" id="PTHR22588:SF3">
    <property type="entry name" value="VWFA DOMAIN-CONTAINING PROTEIN"/>
    <property type="match status" value="1"/>
</dbReference>
<dbReference type="SUPFAM" id="SSF53300">
    <property type="entry name" value="vWA-like"/>
    <property type="match status" value="1"/>
</dbReference>
<dbReference type="InterPro" id="IPR002035">
    <property type="entry name" value="VWF_A"/>
</dbReference>
<dbReference type="EMBL" id="FN649729">
    <property type="protein sequence ID" value="CBN76178.1"/>
    <property type="molecule type" value="Genomic_DNA"/>
</dbReference>
<proteinExistence type="predicted"/>
<dbReference type="eggNOG" id="KOG1217">
    <property type="taxonomic scope" value="Eukaryota"/>
</dbReference>
<evidence type="ECO:0000256" key="2">
    <source>
        <dbReference type="SAM" id="SignalP"/>
    </source>
</evidence>
<accession>D8LLU2</accession>
<dbReference type="Pfam" id="PF00092">
    <property type="entry name" value="VWA"/>
    <property type="match status" value="1"/>
</dbReference>
<feature type="domain" description="VWFA" evidence="3">
    <location>
        <begin position="61"/>
        <end position="227"/>
    </location>
</feature>
<evidence type="ECO:0000313" key="5">
    <source>
        <dbReference type="Proteomes" id="UP000002630"/>
    </source>
</evidence>
<keyword evidence="2" id="KW-0732">Signal</keyword>
<evidence type="ECO:0000256" key="1">
    <source>
        <dbReference type="SAM" id="MobiDB-lite"/>
    </source>
</evidence>
<protein>
    <submittedName>
        <fullName evidence="4">Similar to integrin alpha Hr1-like</fullName>
    </submittedName>
</protein>
<dbReference type="InterPro" id="IPR036465">
    <property type="entry name" value="vWFA_dom_sf"/>
</dbReference>
<dbReference type="GO" id="GO:0007229">
    <property type="term" value="P:integrin-mediated signaling pathway"/>
    <property type="evidence" value="ECO:0007669"/>
    <property type="project" value="UniProtKB-KW"/>
</dbReference>
<dbReference type="STRING" id="2880.D8LLU2"/>
<dbReference type="Gene3D" id="3.40.50.410">
    <property type="entry name" value="von Willebrand factor, type A domain"/>
    <property type="match status" value="1"/>
</dbReference>
<sequence>MGRSSLFAAGALSLFLGSVTGQDSCVQVASPTWAATCPCDSDGQYSFTMEGKTTVTANTVNVAVIIDSSGSVDDDEWDMSMAFAKDAVSSFADQNLFTNGGSASIAQFSSSASEGGTFYSLEDFNAFVDGNTKYSSGGTDIIDGIAKGRELLKASPATTSFMIVTTDGQSSSPKAEADAARDEGTIVYAVGVGTGPTQEILLDIGGEEANVFDVDGFDELDVALAGILSASGSSVPCAATGATVTVEFNGMVTGATVDGGSATYNGGEVVFTVGDLEATPTDFEVSLDWCGEPEGGEIIASVSYADDEGNTPDLSSLEGSAVVPTCGDEPLLDGHERRLPRRNPDAMPGKRRT</sequence>
<feature type="chain" id="PRO_5003117273" evidence="2">
    <location>
        <begin position="22"/>
        <end position="353"/>
    </location>
</feature>
<dbReference type="PROSITE" id="PS50234">
    <property type="entry name" value="VWFA"/>
    <property type="match status" value="1"/>
</dbReference>
<dbReference type="AlphaFoldDB" id="D8LLU2"/>
<dbReference type="Proteomes" id="UP000002630">
    <property type="component" value="Linkage Group LG04"/>
</dbReference>
<feature type="region of interest" description="Disordered" evidence="1">
    <location>
        <begin position="307"/>
        <end position="353"/>
    </location>
</feature>
<evidence type="ECO:0000259" key="3">
    <source>
        <dbReference type="PROSITE" id="PS50234"/>
    </source>
</evidence>